<evidence type="ECO:0000313" key="6">
    <source>
        <dbReference type="Proteomes" id="UP000033869"/>
    </source>
</evidence>
<comment type="caution">
    <text evidence="5">The sequence shown here is derived from an EMBL/GenBank/DDBJ whole genome shotgun (WGS) entry which is preliminary data.</text>
</comment>
<dbReference type="InterPro" id="IPR020476">
    <property type="entry name" value="Nudix_hydrolase"/>
</dbReference>
<evidence type="ECO:0000256" key="2">
    <source>
        <dbReference type="ARBA" id="ARBA00022801"/>
    </source>
</evidence>
<dbReference type="GO" id="GO:0006753">
    <property type="term" value="P:nucleoside phosphate metabolic process"/>
    <property type="evidence" value="ECO:0007669"/>
    <property type="project" value="TreeGrafter"/>
</dbReference>
<dbReference type="AlphaFoldDB" id="A0A0G0YI84"/>
<dbReference type="InterPro" id="IPR020084">
    <property type="entry name" value="NUDIX_hydrolase_CS"/>
</dbReference>
<dbReference type="PROSITE" id="PS00893">
    <property type="entry name" value="NUDIX_BOX"/>
    <property type="match status" value="1"/>
</dbReference>
<evidence type="ECO:0000313" key="5">
    <source>
        <dbReference type="EMBL" id="KKS09246.1"/>
    </source>
</evidence>
<dbReference type="SUPFAM" id="SSF55811">
    <property type="entry name" value="Nudix"/>
    <property type="match status" value="1"/>
</dbReference>
<dbReference type="InterPro" id="IPR000086">
    <property type="entry name" value="NUDIX_hydrolase_dom"/>
</dbReference>
<evidence type="ECO:0000259" key="4">
    <source>
        <dbReference type="PROSITE" id="PS51462"/>
    </source>
</evidence>
<protein>
    <submittedName>
        <fullName evidence="5">NUDIX hydrolase</fullName>
    </submittedName>
</protein>
<name>A0A0G0YI84_UNCC2</name>
<sequence>MLEKKWQLLNSESVLDCKWLKVEKNSYKTPAGREIPEYYVEADADSAVIFCITEDDKVLIEEQYRAGLGKVSLDLPGGRIDDGEDASEAIKRELLEETGYEAQNVEFLGKFSKNPARSRNFHYIYFAENVKKVSDPHTDDRDDIKLLQVPLEEIFDYLNDGKIECIGCAAAISLVKNRFN</sequence>
<dbReference type="Gene3D" id="3.90.79.10">
    <property type="entry name" value="Nucleoside Triphosphate Pyrophosphohydrolase"/>
    <property type="match status" value="1"/>
</dbReference>
<comment type="similarity">
    <text evidence="3">Belongs to the Nudix hydrolase family.</text>
</comment>
<dbReference type="CDD" id="cd03424">
    <property type="entry name" value="NUDIX_ADPRase_Nudt5_UGPPase_Nudt14"/>
    <property type="match status" value="1"/>
</dbReference>
<dbReference type="Proteomes" id="UP000033869">
    <property type="component" value="Unassembled WGS sequence"/>
</dbReference>
<accession>A0A0G0YI84</accession>
<feature type="domain" description="Nudix hydrolase" evidence="4">
    <location>
        <begin position="42"/>
        <end position="171"/>
    </location>
</feature>
<keyword evidence="2 3" id="KW-0378">Hydrolase</keyword>
<proteinExistence type="inferred from homology"/>
<dbReference type="EMBL" id="LCBL01000002">
    <property type="protein sequence ID" value="KKS09246.1"/>
    <property type="molecule type" value="Genomic_DNA"/>
</dbReference>
<dbReference type="GO" id="GO:0019693">
    <property type="term" value="P:ribose phosphate metabolic process"/>
    <property type="evidence" value="ECO:0007669"/>
    <property type="project" value="TreeGrafter"/>
</dbReference>
<dbReference type="PANTHER" id="PTHR11839:SF18">
    <property type="entry name" value="NUDIX HYDROLASE DOMAIN-CONTAINING PROTEIN"/>
    <property type="match status" value="1"/>
</dbReference>
<reference evidence="5 6" key="1">
    <citation type="journal article" date="2015" name="Nature">
        <title>rRNA introns, odd ribosomes, and small enigmatic genomes across a large radiation of phyla.</title>
        <authorList>
            <person name="Brown C.T."/>
            <person name="Hug L.A."/>
            <person name="Thomas B.C."/>
            <person name="Sharon I."/>
            <person name="Castelle C.J."/>
            <person name="Singh A."/>
            <person name="Wilkins M.J."/>
            <person name="Williams K.H."/>
            <person name="Banfield J.F."/>
        </authorList>
    </citation>
    <scope>NUCLEOTIDE SEQUENCE [LARGE SCALE GENOMIC DNA]</scope>
</reference>
<dbReference type="InterPro" id="IPR015797">
    <property type="entry name" value="NUDIX_hydrolase-like_dom_sf"/>
</dbReference>
<evidence type="ECO:0000256" key="1">
    <source>
        <dbReference type="ARBA" id="ARBA00001946"/>
    </source>
</evidence>
<evidence type="ECO:0000256" key="3">
    <source>
        <dbReference type="RuleBase" id="RU003476"/>
    </source>
</evidence>
<dbReference type="PRINTS" id="PR00502">
    <property type="entry name" value="NUDIXFAMILY"/>
</dbReference>
<dbReference type="PROSITE" id="PS51462">
    <property type="entry name" value="NUDIX"/>
    <property type="match status" value="1"/>
</dbReference>
<dbReference type="GO" id="GO:0016462">
    <property type="term" value="F:pyrophosphatase activity"/>
    <property type="evidence" value="ECO:0007669"/>
    <property type="project" value="UniProtKB-ARBA"/>
</dbReference>
<comment type="cofactor">
    <cofactor evidence="1">
        <name>Mg(2+)</name>
        <dbReference type="ChEBI" id="CHEBI:18420"/>
    </cofactor>
</comment>
<dbReference type="Pfam" id="PF00293">
    <property type="entry name" value="NUDIX"/>
    <property type="match status" value="1"/>
</dbReference>
<gene>
    <name evidence="5" type="ORF">UU65_C0002G0024</name>
</gene>
<organism evidence="5 6">
    <name type="scientific">candidate division CPR2 bacterium GW2011_GWC1_41_48</name>
    <dbReference type="NCBI Taxonomy" id="1618344"/>
    <lineage>
        <taxon>Bacteria</taxon>
        <taxon>Bacteria division CPR2</taxon>
    </lineage>
</organism>
<dbReference type="PANTHER" id="PTHR11839">
    <property type="entry name" value="UDP/ADP-SUGAR PYROPHOSPHATASE"/>
    <property type="match status" value="1"/>
</dbReference>